<accession>A0ACB8F582</accession>
<organism evidence="1 2">
    <name type="scientific">Sphaerodactylus townsendi</name>
    <dbReference type="NCBI Taxonomy" id="933632"/>
    <lineage>
        <taxon>Eukaryota</taxon>
        <taxon>Metazoa</taxon>
        <taxon>Chordata</taxon>
        <taxon>Craniata</taxon>
        <taxon>Vertebrata</taxon>
        <taxon>Euteleostomi</taxon>
        <taxon>Lepidosauria</taxon>
        <taxon>Squamata</taxon>
        <taxon>Bifurcata</taxon>
        <taxon>Gekkota</taxon>
        <taxon>Sphaerodactylidae</taxon>
        <taxon>Sphaerodactylus</taxon>
    </lineage>
</organism>
<reference evidence="1" key="1">
    <citation type="submission" date="2021-08" db="EMBL/GenBank/DDBJ databases">
        <title>The first chromosome-level gecko genome reveals the dynamic sex chromosomes of Neotropical dwarf geckos (Sphaerodactylidae: Sphaerodactylus).</title>
        <authorList>
            <person name="Pinto B.J."/>
            <person name="Keating S.E."/>
            <person name="Gamble T."/>
        </authorList>
    </citation>
    <scope>NUCLEOTIDE SEQUENCE</scope>
    <source>
        <strain evidence="1">TG3544</strain>
    </source>
</reference>
<dbReference type="Proteomes" id="UP000827872">
    <property type="component" value="Linkage Group LG05"/>
</dbReference>
<gene>
    <name evidence="1" type="ORF">K3G42_024351</name>
</gene>
<keyword evidence="2" id="KW-1185">Reference proteome</keyword>
<name>A0ACB8F582_9SAUR</name>
<sequence length="320" mass="35408">MLSTEQLSEIVLNKEELNVITLYTHKGEALTVYTNSRNPVLFEIERRLYPTVYTLWTHPDLLPAFTTWPPVLHKLAGGADLMLPGVVVPSSGLPQVDRGTLCAITLVGNRAPVAIGIATMSTMEMLAAGMKGKGFTVLHTYMDQLWSLGDKTCPPTIAFLEAEPVTEEEEQGDKREENKVPENRPIDPSLQTDIGNVNLNETIESADVGENEEPRENGAAETIEEDNLDTLQGLEDSRSPQEQMDALLHQCFFHALKCKVKKSELPLLTSTFLRNYMFSCCPKGQQIDIKKSSYKKIPLSHTHRQAPLTLQMGSSSSAVA</sequence>
<evidence type="ECO:0000313" key="1">
    <source>
        <dbReference type="EMBL" id="KAH8000328.1"/>
    </source>
</evidence>
<proteinExistence type="predicted"/>
<comment type="caution">
    <text evidence="1">The sequence shown here is derived from an EMBL/GenBank/DDBJ whole genome shotgun (WGS) entry which is preliminary data.</text>
</comment>
<evidence type="ECO:0000313" key="2">
    <source>
        <dbReference type="Proteomes" id="UP000827872"/>
    </source>
</evidence>
<dbReference type="EMBL" id="CM037618">
    <property type="protein sequence ID" value="KAH8000328.1"/>
    <property type="molecule type" value="Genomic_DNA"/>
</dbReference>
<protein>
    <submittedName>
        <fullName evidence="1">Uncharacterized protein</fullName>
    </submittedName>
</protein>